<dbReference type="PANTHER" id="PTHR12770">
    <property type="entry name" value="RUS1 FAMILY PROTEIN C16ORF58"/>
    <property type="match status" value="1"/>
</dbReference>
<dbReference type="InterPro" id="IPR006968">
    <property type="entry name" value="RUS_fam"/>
</dbReference>
<evidence type="ECO:0000259" key="2">
    <source>
        <dbReference type="Pfam" id="PF04884"/>
    </source>
</evidence>
<dbReference type="Proteomes" id="UP001151760">
    <property type="component" value="Unassembled WGS sequence"/>
</dbReference>
<feature type="domain" description="Protein root UVB sensitive/RUS" evidence="2">
    <location>
        <begin position="7"/>
        <end position="109"/>
    </location>
</feature>
<accession>A0ABQ5DAH2</accession>
<name>A0ABQ5DAH2_9ASTR</name>
<evidence type="ECO:0000313" key="3">
    <source>
        <dbReference type="EMBL" id="GJT35929.1"/>
    </source>
</evidence>
<evidence type="ECO:0000313" key="4">
    <source>
        <dbReference type="Proteomes" id="UP001151760"/>
    </source>
</evidence>
<dbReference type="EMBL" id="BQNB010015092">
    <property type="protein sequence ID" value="GJT35929.1"/>
    <property type="molecule type" value="Genomic_DNA"/>
</dbReference>
<dbReference type="PANTHER" id="PTHR12770:SF29">
    <property type="entry name" value="PROTEIN ROOT UVB SENSITIVE 4"/>
    <property type="match status" value="1"/>
</dbReference>
<gene>
    <name evidence="3" type="ORF">Tco_0926348</name>
</gene>
<protein>
    <submittedName>
        <fullName evidence="3">Protein root UVB sensitive 4</fullName>
    </submittedName>
</protein>
<organism evidence="3 4">
    <name type="scientific">Tanacetum coccineum</name>
    <dbReference type="NCBI Taxonomy" id="301880"/>
    <lineage>
        <taxon>Eukaryota</taxon>
        <taxon>Viridiplantae</taxon>
        <taxon>Streptophyta</taxon>
        <taxon>Embryophyta</taxon>
        <taxon>Tracheophyta</taxon>
        <taxon>Spermatophyta</taxon>
        <taxon>Magnoliopsida</taxon>
        <taxon>eudicotyledons</taxon>
        <taxon>Gunneridae</taxon>
        <taxon>Pentapetalae</taxon>
        <taxon>asterids</taxon>
        <taxon>campanulids</taxon>
        <taxon>Asterales</taxon>
        <taxon>Asteraceae</taxon>
        <taxon>Asteroideae</taxon>
        <taxon>Anthemideae</taxon>
        <taxon>Anthemidinae</taxon>
        <taxon>Tanacetum</taxon>
    </lineage>
</organism>
<dbReference type="Pfam" id="PF04884">
    <property type="entry name" value="UVB_sens_prot"/>
    <property type="match status" value="1"/>
</dbReference>
<keyword evidence="4" id="KW-1185">Reference proteome</keyword>
<sequence length="194" mass="21695">MAAVEQSTIATYLGNKTAVHRSFAVADNLSKVSAKAQIQTVCFDNLGLLLVAALNVMIKNNQRLQVALPFVVYPIFTSIDLYKIYRLKQVHLQTLTKDRLGVIIVTWIELGYVPSPSKVSKRDGFSVFSRKGMRDAFVDLKELKYGILLCLREGATADIMMGVLQERKVLESAINLFFLRTPGESMHPNMSIKV</sequence>
<proteinExistence type="inferred from homology"/>
<evidence type="ECO:0000256" key="1">
    <source>
        <dbReference type="ARBA" id="ARBA00007558"/>
    </source>
</evidence>
<reference evidence="3" key="2">
    <citation type="submission" date="2022-01" db="EMBL/GenBank/DDBJ databases">
        <authorList>
            <person name="Yamashiro T."/>
            <person name="Shiraishi A."/>
            <person name="Satake H."/>
            <person name="Nakayama K."/>
        </authorList>
    </citation>
    <scope>NUCLEOTIDE SEQUENCE</scope>
</reference>
<comment type="caution">
    <text evidence="3">The sequence shown here is derived from an EMBL/GenBank/DDBJ whole genome shotgun (WGS) entry which is preliminary data.</text>
</comment>
<reference evidence="3" key="1">
    <citation type="journal article" date="2022" name="Int. J. Mol. Sci.">
        <title>Draft Genome of Tanacetum Coccineum: Genomic Comparison of Closely Related Tanacetum-Family Plants.</title>
        <authorList>
            <person name="Yamashiro T."/>
            <person name="Shiraishi A."/>
            <person name="Nakayama K."/>
            <person name="Satake H."/>
        </authorList>
    </citation>
    <scope>NUCLEOTIDE SEQUENCE</scope>
</reference>
<comment type="similarity">
    <text evidence="1">Belongs to the RUS1 family.</text>
</comment>
<dbReference type="InterPro" id="IPR054549">
    <property type="entry name" value="UVB_sens_RUS_dom"/>
</dbReference>